<dbReference type="NCBIfam" id="TIGR00026">
    <property type="entry name" value="hi_GC_TIGR00026"/>
    <property type="match status" value="1"/>
</dbReference>
<dbReference type="SUPFAM" id="SSF50475">
    <property type="entry name" value="FMN-binding split barrel"/>
    <property type="match status" value="1"/>
</dbReference>
<dbReference type="Gene3D" id="2.30.110.10">
    <property type="entry name" value="Electron Transport, Fmn-binding Protein, Chain A"/>
    <property type="match status" value="1"/>
</dbReference>
<dbReference type="GO" id="GO:0016491">
    <property type="term" value="F:oxidoreductase activity"/>
    <property type="evidence" value="ECO:0007669"/>
    <property type="project" value="InterPro"/>
</dbReference>
<sequence length="147" mass="16078">MVRSTGSLPSWLPFANRVVRLMSRLGLPLGTVEVLIVPGRRSGEPRPTPVSPLTVDGRRYVVSALPQSDWARNIRAAGRGEMAAGRRRTPVTLTEVTDAAEARAVLRAFPREVPSGVTFYVRLGLVDKADPDQFEAIADQVAVFRIE</sequence>
<evidence type="ECO:0000313" key="1">
    <source>
        <dbReference type="EMBL" id="GIM78571.1"/>
    </source>
</evidence>
<dbReference type="AlphaFoldDB" id="A0A919SU29"/>
<dbReference type="InterPro" id="IPR004378">
    <property type="entry name" value="F420H2_quin_Rdtase"/>
</dbReference>
<evidence type="ECO:0008006" key="3">
    <source>
        <dbReference type="Google" id="ProtNLM"/>
    </source>
</evidence>
<evidence type="ECO:0000313" key="2">
    <source>
        <dbReference type="Proteomes" id="UP000681340"/>
    </source>
</evidence>
<protein>
    <recommendedName>
        <fullName evidence="3">Deazaflavin-dependent oxidoreductase (Nitroreductase family)</fullName>
    </recommendedName>
</protein>
<keyword evidence="2" id="KW-1185">Reference proteome</keyword>
<gene>
    <name evidence="1" type="ORF">Aau02nite_81540</name>
</gene>
<dbReference type="Proteomes" id="UP000681340">
    <property type="component" value="Unassembled WGS sequence"/>
</dbReference>
<accession>A0A919SU29</accession>
<name>A0A919SU29_9ACTN</name>
<dbReference type="EMBL" id="BOQL01000075">
    <property type="protein sequence ID" value="GIM78571.1"/>
    <property type="molecule type" value="Genomic_DNA"/>
</dbReference>
<organism evidence="1 2">
    <name type="scientific">Actinoplanes auranticolor</name>
    <dbReference type="NCBI Taxonomy" id="47988"/>
    <lineage>
        <taxon>Bacteria</taxon>
        <taxon>Bacillati</taxon>
        <taxon>Actinomycetota</taxon>
        <taxon>Actinomycetes</taxon>
        <taxon>Micromonosporales</taxon>
        <taxon>Micromonosporaceae</taxon>
        <taxon>Actinoplanes</taxon>
    </lineage>
</organism>
<proteinExistence type="predicted"/>
<dbReference type="Pfam" id="PF04075">
    <property type="entry name" value="F420H2_quin_red"/>
    <property type="match status" value="1"/>
</dbReference>
<reference evidence="1" key="1">
    <citation type="submission" date="2021-03" db="EMBL/GenBank/DDBJ databases">
        <title>Whole genome shotgun sequence of Actinoplanes auranticolor NBRC 12245.</title>
        <authorList>
            <person name="Komaki H."/>
            <person name="Tamura T."/>
        </authorList>
    </citation>
    <scope>NUCLEOTIDE SEQUENCE</scope>
    <source>
        <strain evidence="1">NBRC 12245</strain>
    </source>
</reference>
<comment type="caution">
    <text evidence="1">The sequence shown here is derived from an EMBL/GenBank/DDBJ whole genome shotgun (WGS) entry which is preliminary data.</text>
</comment>
<dbReference type="RefSeq" id="WP_212993960.1">
    <property type="nucleotide sequence ID" value="NZ_BAABEA010000026.1"/>
</dbReference>
<dbReference type="InterPro" id="IPR012349">
    <property type="entry name" value="Split_barrel_FMN-bd"/>
</dbReference>